<feature type="domain" description="Cyclic nucleotide-binding" evidence="5">
    <location>
        <begin position="10"/>
        <end position="132"/>
    </location>
</feature>
<keyword evidence="3" id="KW-0010">Activator</keyword>
<dbReference type="InterPro" id="IPR000595">
    <property type="entry name" value="cNMP-bd_dom"/>
</dbReference>
<sequence length="222" mass="25620">MEQLKSYKELFPFFEGISANEMKINYVKKKFPKGETIFHEGDSCAGVPFVTKGCIRVSKFGKNGKEMSVYRVNAGETCILTVSSILSNEPYPLTATVEKDAEAIILPYQDFKLLMEVNPHFQEYIYKTISLRFLEVIKIIDEVIFQSIDERLVKHLLRYTKNDGDLIETTHDKIATEIGTVREVVSRLLKEMERKGWIQLSRGKVTVVERSKLEELMKDKKL</sequence>
<dbReference type="EMBL" id="JBHSNQ010000195">
    <property type="protein sequence ID" value="MFC5543411.1"/>
    <property type="molecule type" value="Genomic_DNA"/>
</dbReference>
<dbReference type="Gene3D" id="1.10.10.10">
    <property type="entry name" value="Winged helix-like DNA-binding domain superfamily/Winged helix DNA-binding domain"/>
    <property type="match status" value="1"/>
</dbReference>
<dbReference type="InterPro" id="IPR036388">
    <property type="entry name" value="WH-like_DNA-bd_sf"/>
</dbReference>
<dbReference type="Pfam" id="PF13545">
    <property type="entry name" value="HTH_Crp_2"/>
    <property type="match status" value="1"/>
</dbReference>
<keyword evidence="2" id="KW-0238">DNA-binding</keyword>
<dbReference type="RefSeq" id="WP_342580742.1">
    <property type="nucleotide sequence ID" value="NZ_JBHSNQ010000195.1"/>
</dbReference>
<dbReference type="PANTHER" id="PTHR24567:SF26">
    <property type="entry name" value="REGULATORY PROTEIN YEIL"/>
    <property type="match status" value="1"/>
</dbReference>
<comment type="caution">
    <text evidence="7">The sequence shown here is derived from an EMBL/GenBank/DDBJ whole genome shotgun (WGS) entry which is preliminary data.</text>
</comment>
<dbReference type="InterPro" id="IPR036390">
    <property type="entry name" value="WH_DNA-bd_sf"/>
</dbReference>
<name>A0ABW0RGG2_9BACL</name>
<dbReference type="PROSITE" id="PS51063">
    <property type="entry name" value="HTH_CRP_2"/>
    <property type="match status" value="1"/>
</dbReference>
<dbReference type="SUPFAM" id="SSF46785">
    <property type="entry name" value="Winged helix' DNA-binding domain"/>
    <property type="match status" value="1"/>
</dbReference>
<dbReference type="PANTHER" id="PTHR24567">
    <property type="entry name" value="CRP FAMILY TRANSCRIPTIONAL REGULATORY PROTEIN"/>
    <property type="match status" value="1"/>
</dbReference>
<dbReference type="Proteomes" id="UP001595978">
    <property type="component" value="Unassembled WGS sequence"/>
</dbReference>
<organism evidence="7 8">
    <name type="scientific">Ureibacillus suwonensis</name>
    <dbReference type="NCBI Taxonomy" id="313007"/>
    <lineage>
        <taxon>Bacteria</taxon>
        <taxon>Bacillati</taxon>
        <taxon>Bacillota</taxon>
        <taxon>Bacilli</taxon>
        <taxon>Bacillales</taxon>
        <taxon>Caryophanaceae</taxon>
        <taxon>Ureibacillus</taxon>
    </lineage>
</organism>
<dbReference type="InterPro" id="IPR014710">
    <property type="entry name" value="RmlC-like_jellyroll"/>
</dbReference>
<dbReference type="Gene3D" id="2.60.120.10">
    <property type="entry name" value="Jelly Rolls"/>
    <property type="match status" value="1"/>
</dbReference>
<keyword evidence="1" id="KW-0805">Transcription regulation</keyword>
<evidence type="ECO:0000256" key="4">
    <source>
        <dbReference type="ARBA" id="ARBA00023163"/>
    </source>
</evidence>
<reference evidence="8" key="1">
    <citation type="journal article" date="2019" name="Int. J. Syst. Evol. Microbiol.">
        <title>The Global Catalogue of Microorganisms (GCM) 10K type strain sequencing project: providing services to taxonomists for standard genome sequencing and annotation.</title>
        <authorList>
            <consortium name="The Broad Institute Genomics Platform"/>
            <consortium name="The Broad Institute Genome Sequencing Center for Infectious Disease"/>
            <person name="Wu L."/>
            <person name="Ma J."/>
        </authorList>
    </citation>
    <scope>NUCLEOTIDE SEQUENCE [LARGE SCALE GENOMIC DNA]</scope>
    <source>
        <strain evidence="8">CCUG 56331</strain>
    </source>
</reference>
<dbReference type="InterPro" id="IPR012318">
    <property type="entry name" value="HTH_CRP"/>
</dbReference>
<keyword evidence="4" id="KW-0804">Transcription</keyword>
<keyword evidence="8" id="KW-1185">Reference proteome</keyword>
<dbReference type="PROSITE" id="PS50042">
    <property type="entry name" value="CNMP_BINDING_3"/>
    <property type="match status" value="1"/>
</dbReference>
<evidence type="ECO:0000259" key="5">
    <source>
        <dbReference type="PROSITE" id="PS50042"/>
    </source>
</evidence>
<proteinExistence type="predicted"/>
<dbReference type="CDD" id="cd00038">
    <property type="entry name" value="CAP_ED"/>
    <property type="match status" value="1"/>
</dbReference>
<evidence type="ECO:0000256" key="2">
    <source>
        <dbReference type="ARBA" id="ARBA00023125"/>
    </source>
</evidence>
<evidence type="ECO:0000256" key="1">
    <source>
        <dbReference type="ARBA" id="ARBA00023015"/>
    </source>
</evidence>
<dbReference type="SMART" id="SM00419">
    <property type="entry name" value="HTH_CRP"/>
    <property type="match status" value="1"/>
</dbReference>
<accession>A0ABW0RGG2</accession>
<evidence type="ECO:0000259" key="6">
    <source>
        <dbReference type="PROSITE" id="PS51063"/>
    </source>
</evidence>
<evidence type="ECO:0000313" key="8">
    <source>
        <dbReference type="Proteomes" id="UP001595978"/>
    </source>
</evidence>
<protein>
    <submittedName>
        <fullName evidence="7">Crp/Fnr family transcriptional regulator</fullName>
    </submittedName>
</protein>
<dbReference type="SUPFAM" id="SSF51206">
    <property type="entry name" value="cAMP-binding domain-like"/>
    <property type="match status" value="1"/>
</dbReference>
<evidence type="ECO:0000256" key="3">
    <source>
        <dbReference type="ARBA" id="ARBA00023159"/>
    </source>
</evidence>
<evidence type="ECO:0000313" key="7">
    <source>
        <dbReference type="EMBL" id="MFC5543411.1"/>
    </source>
</evidence>
<dbReference type="SMART" id="SM00100">
    <property type="entry name" value="cNMP"/>
    <property type="match status" value="1"/>
</dbReference>
<feature type="domain" description="HTH crp-type" evidence="6">
    <location>
        <begin position="146"/>
        <end position="211"/>
    </location>
</feature>
<gene>
    <name evidence="7" type="ORF">ACFPOH_17005</name>
</gene>
<dbReference type="InterPro" id="IPR050397">
    <property type="entry name" value="Env_Response_Regulators"/>
</dbReference>
<dbReference type="InterPro" id="IPR018490">
    <property type="entry name" value="cNMP-bd_dom_sf"/>
</dbReference>
<dbReference type="Pfam" id="PF00027">
    <property type="entry name" value="cNMP_binding"/>
    <property type="match status" value="1"/>
</dbReference>